<sequence>MVGFPVDEKAKKYGTTQGTDSRRQIEFIPAGSFVRVAMLNGIDAPTGGQAQGNPLPVAFHVLDPANLPSKYKLDIKDCRVIGAAWGDLSSERSMIRLETLSCVLGNGETVEMAIKGQAIGEDGKAGLRGRLVTKQGQLLANALFAGALSGIGRAFQQSATTTNTSGLGTTQTIDPDKVGQAAIGGGVGQAGTMLAQYYLKAADKLFPVIETDGGRTIELLVTKGAVTRQGRCPRRLSRSFETHRIEFQEV</sequence>
<keyword evidence="2" id="KW-1185">Reference proteome</keyword>
<dbReference type="CDD" id="cd16430">
    <property type="entry name" value="TraB"/>
    <property type="match status" value="1"/>
</dbReference>
<dbReference type="InterPro" id="IPR005498">
    <property type="entry name" value="T4SS_VirB10/TraB/TrbI"/>
</dbReference>
<dbReference type="KEGG" id="doe:DENOEST_P0043"/>
<geneLocation type="plasmid" evidence="1 2">
    <name>pI</name>
</geneLocation>
<name>A0A6S6XYS1_9PROT</name>
<dbReference type="AlphaFoldDB" id="A0A6S6XYS1"/>
<dbReference type="EMBL" id="LR778302">
    <property type="protein sequence ID" value="CAB1371201.1"/>
    <property type="molecule type" value="Genomic_DNA"/>
</dbReference>
<dbReference type="Pfam" id="PF03743">
    <property type="entry name" value="TrbI"/>
    <property type="match status" value="1"/>
</dbReference>
<dbReference type="Proteomes" id="UP000515733">
    <property type="component" value="Plasmid pI"/>
</dbReference>
<proteinExistence type="predicted"/>
<evidence type="ECO:0000313" key="2">
    <source>
        <dbReference type="Proteomes" id="UP000515733"/>
    </source>
</evidence>
<evidence type="ECO:0008006" key="3">
    <source>
        <dbReference type="Google" id="ProtNLM"/>
    </source>
</evidence>
<keyword evidence="1" id="KW-0614">Plasmid</keyword>
<reference evidence="1 2" key="1">
    <citation type="submission" date="2020-03" db="EMBL/GenBank/DDBJ databases">
        <authorList>
            <consortium name="Genoscope - CEA"/>
            <person name="William W."/>
        </authorList>
    </citation>
    <scope>NUCLEOTIDE SEQUENCE [LARGE SCALE GENOMIC DNA]</scope>
    <source>
        <strain evidence="2">DSM 16959</strain>
        <plasmid evidence="1 2">pI</plasmid>
    </source>
</reference>
<organism evidence="1 2">
    <name type="scientific">Denitratisoma oestradiolicum</name>
    <dbReference type="NCBI Taxonomy" id="311182"/>
    <lineage>
        <taxon>Bacteria</taxon>
        <taxon>Pseudomonadati</taxon>
        <taxon>Pseudomonadota</taxon>
        <taxon>Betaproteobacteria</taxon>
        <taxon>Nitrosomonadales</taxon>
        <taxon>Sterolibacteriaceae</taxon>
        <taxon>Denitratisoma</taxon>
    </lineage>
</organism>
<evidence type="ECO:0000313" key="1">
    <source>
        <dbReference type="EMBL" id="CAB1371201.1"/>
    </source>
</evidence>
<accession>A0A6S6XYS1</accession>
<protein>
    <recommendedName>
        <fullName evidence="3">Conjugal transfer protein TraB</fullName>
    </recommendedName>
</protein>
<gene>
    <name evidence="1" type="ORF">DENOEST_P0043</name>
</gene>